<protein>
    <recommendedName>
        <fullName evidence="7">SUN domain-containing protein</fullName>
    </recommendedName>
</protein>
<keyword evidence="5" id="KW-0175">Coiled coil</keyword>
<organism evidence="8 9">
    <name type="scientific">Torulaspora delbrueckii</name>
    <name type="common">Yeast</name>
    <name type="synonym">Candida colliculosa</name>
    <dbReference type="NCBI Taxonomy" id="4950"/>
    <lineage>
        <taxon>Eukaryota</taxon>
        <taxon>Fungi</taxon>
        <taxon>Dikarya</taxon>
        <taxon>Ascomycota</taxon>
        <taxon>Saccharomycotina</taxon>
        <taxon>Saccharomycetes</taxon>
        <taxon>Saccharomycetales</taxon>
        <taxon>Saccharomycetaceae</taxon>
        <taxon>Torulaspora</taxon>
    </lineage>
</organism>
<dbReference type="GO" id="GO:0034398">
    <property type="term" value="P:telomere tethering at nuclear periphery"/>
    <property type="evidence" value="ECO:0007669"/>
    <property type="project" value="EnsemblFungi"/>
</dbReference>
<dbReference type="GO" id="GO:0031509">
    <property type="term" value="P:subtelomeric heterochromatin formation"/>
    <property type="evidence" value="ECO:0007669"/>
    <property type="project" value="EnsemblFungi"/>
</dbReference>
<dbReference type="InParanoid" id="G8ZVR4"/>
<dbReference type="KEGG" id="tdl:TDEL_0E04650"/>
<dbReference type="GO" id="GO:0007129">
    <property type="term" value="P:homologous chromosome pairing at meiosis"/>
    <property type="evidence" value="ECO:0007669"/>
    <property type="project" value="EnsemblFungi"/>
</dbReference>
<dbReference type="HOGENOM" id="CLU_025282_0_0_1"/>
<dbReference type="GO" id="GO:0000781">
    <property type="term" value="C:chromosome, telomeric region"/>
    <property type="evidence" value="ECO:0007669"/>
    <property type="project" value="EnsemblFungi"/>
</dbReference>
<dbReference type="Gene3D" id="2.60.120.260">
    <property type="entry name" value="Galactose-binding domain-like"/>
    <property type="match status" value="1"/>
</dbReference>
<dbReference type="eggNOG" id="ENOG502QSZA">
    <property type="taxonomic scope" value="Eukaryota"/>
</dbReference>
<keyword evidence="3" id="KW-1133">Transmembrane helix</keyword>
<evidence type="ECO:0000256" key="2">
    <source>
        <dbReference type="ARBA" id="ARBA00022692"/>
    </source>
</evidence>
<dbReference type="AlphaFoldDB" id="G8ZVR4"/>
<dbReference type="GO" id="GO:0034399">
    <property type="term" value="C:nuclear periphery"/>
    <property type="evidence" value="ECO:0007669"/>
    <property type="project" value="EnsemblFungi"/>
</dbReference>
<dbReference type="GO" id="GO:0045141">
    <property type="term" value="P:meiotic telomere clustering"/>
    <property type="evidence" value="ECO:0007669"/>
    <property type="project" value="EnsemblFungi"/>
</dbReference>
<evidence type="ECO:0000256" key="3">
    <source>
        <dbReference type="ARBA" id="ARBA00022989"/>
    </source>
</evidence>
<dbReference type="PANTHER" id="PTHR12911">
    <property type="entry name" value="SAD1/UNC-84-LIKE PROTEIN-RELATED"/>
    <property type="match status" value="1"/>
</dbReference>
<dbReference type="InterPro" id="IPR012919">
    <property type="entry name" value="SUN_dom"/>
</dbReference>
<dbReference type="OrthoDB" id="4065610at2759"/>
<dbReference type="FunCoup" id="G8ZVR4">
    <property type="interactions" value="415"/>
</dbReference>
<dbReference type="Proteomes" id="UP000005627">
    <property type="component" value="Chromosome 5"/>
</dbReference>
<evidence type="ECO:0000259" key="7">
    <source>
        <dbReference type="PROSITE" id="PS51469"/>
    </source>
</evidence>
<dbReference type="GO" id="GO:0000741">
    <property type="term" value="P:karyogamy"/>
    <property type="evidence" value="ECO:0007669"/>
    <property type="project" value="EnsemblFungi"/>
</dbReference>
<dbReference type="GO" id="GO:0043495">
    <property type="term" value="F:protein-membrane adaptor activity"/>
    <property type="evidence" value="ECO:0007669"/>
    <property type="project" value="TreeGrafter"/>
</dbReference>
<dbReference type="InterPro" id="IPR045119">
    <property type="entry name" value="SUN1-5"/>
</dbReference>
<dbReference type="EMBL" id="HE616746">
    <property type="protein sequence ID" value="CCE92708.1"/>
    <property type="molecule type" value="Genomic_DNA"/>
</dbReference>
<dbReference type="GO" id="GO:0030474">
    <property type="term" value="P:spindle pole body duplication"/>
    <property type="evidence" value="ECO:0007669"/>
    <property type="project" value="EnsemblFungi"/>
</dbReference>
<name>G8ZVR4_TORDE</name>
<comment type="subcellular location">
    <subcellularLocation>
        <location evidence="1">Membrane</location>
    </subcellularLocation>
</comment>
<keyword evidence="9" id="KW-1185">Reference proteome</keyword>
<keyword evidence="4" id="KW-0472">Membrane</keyword>
<keyword evidence="2" id="KW-0812">Transmembrane</keyword>
<dbReference type="GO" id="GO:0034087">
    <property type="term" value="P:establishment of mitotic sister chromatid cohesion"/>
    <property type="evidence" value="ECO:0007669"/>
    <property type="project" value="EnsemblFungi"/>
</dbReference>
<evidence type="ECO:0000313" key="8">
    <source>
        <dbReference type="EMBL" id="CCE92708.1"/>
    </source>
</evidence>
<dbReference type="STRING" id="1076872.G8ZVR4"/>
<evidence type="ECO:0000256" key="1">
    <source>
        <dbReference type="ARBA" id="ARBA00004370"/>
    </source>
</evidence>
<dbReference type="GO" id="GO:0000743">
    <property type="term" value="P:nuclear migration involved in conjugation with cellular fusion"/>
    <property type="evidence" value="ECO:0007669"/>
    <property type="project" value="EnsemblFungi"/>
</dbReference>
<dbReference type="Pfam" id="PF07738">
    <property type="entry name" value="Sad1_UNC"/>
    <property type="match status" value="1"/>
</dbReference>
<feature type="coiled-coil region" evidence="5">
    <location>
        <begin position="221"/>
        <end position="248"/>
    </location>
</feature>
<dbReference type="GeneID" id="11500829"/>
<dbReference type="PANTHER" id="PTHR12911:SF8">
    <property type="entry name" value="KLAROID PROTEIN-RELATED"/>
    <property type="match status" value="1"/>
</dbReference>
<proteinExistence type="predicted"/>
<sequence>MSGFKETDSIHNKSLKSAYADLLLEKVGNGAKSVVYDGDDESCEEGELGMIEENEDELDSDYYGKFKRSILKEGRDDESDKVSEMSADDDRWLDDNSTLDEDYTDEADRSFYGEEKEEYPADETFHYEEEPQPGLTSKKWFMIGLSFIMVLFLGPMINGLLSSGGTSLTQAGMPAIQKQINHIYSELNTREQRSKSDFDKTIKVVISQFEKKIKELLPSNVMKLQNQLESLSNKVNNLSFSLSQWENKQTPIFSIDNVTEWQSRLVEELNAQLPQQIPVVIDNDTSMLVLPELGKYMAQIASSLVQQSEEPRVDHFLKYDLNSYVKEILSNEFQYVDRSFFLNELNRRMQLNNHEIWQEMNDRVEQLKHENSSPTGSVPQQYSNILLKKLVNQIYNANQHQWEEDLDFATFAQGTKLLNHLTSRTWAQGNAIGPVELLQDAKYSSTTYWQCAGDRDCTWAIRFKDPVYITRLSYLHGRFNKNLHMMNSAPKMISVYVKLAKSDKNIEVQKLIKLAKSFKQGQPLSKDNQHIRIGQYDYSLTDNKVRQALPLPAWFIQLKPLVRSIVFEVNENYGNKRFTSLRKFIINAVTPEDLQIMETNTFPFISNEPPEYATPVSDSKSLQIDEQLLRRQSSADDVAHTLTGAIPSFGQDEVDS</sequence>
<evidence type="ECO:0000256" key="6">
    <source>
        <dbReference type="SAM" id="MobiDB-lite"/>
    </source>
</evidence>
<dbReference type="GO" id="GO:0034993">
    <property type="term" value="C:meiotic nuclear membrane microtubule tethering complex"/>
    <property type="evidence" value="ECO:0007669"/>
    <property type="project" value="TreeGrafter"/>
</dbReference>
<feature type="domain" description="SUN" evidence="7">
    <location>
        <begin position="399"/>
        <end position="591"/>
    </location>
</feature>
<dbReference type="PROSITE" id="PS51469">
    <property type="entry name" value="SUN"/>
    <property type="match status" value="1"/>
</dbReference>
<gene>
    <name evidence="8" type="primary">TDEL0E04650</name>
    <name evidence="8" type="ORF">TDEL_0E04650</name>
</gene>
<accession>G8ZVR4</accession>
<evidence type="ECO:0000256" key="5">
    <source>
        <dbReference type="SAM" id="Coils"/>
    </source>
</evidence>
<evidence type="ECO:0000313" key="9">
    <source>
        <dbReference type="Proteomes" id="UP000005627"/>
    </source>
</evidence>
<dbReference type="GO" id="GO:0005825">
    <property type="term" value="C:half bridge of spindle pole body"/>
    <property type="evidence" value="ECO:0007669"/>
    <property type="project" value="EnsemblFungi"/>
</dbReference>
<dbReference type="RefSeq" id="XP_003681919.1">
    <property type="nucleotide sequence ID" value="XM_003681871.1"/>
</dbReference>
<evidence type="ECO:0000256" key="4">
    <source>
        <dbReference type="ARBA" id="ARBA00023136"/>
    </source>
</evidence>
<feature type="region of interest" description="Disordered" evidence="6">
    <location>
        <begin position="73"/>
        <end position="120"/>
    </location>
</feature>
<feature type="compositionally biased region" description="Basic and acidic residues" evidence="6">
    <location>
        <begin position="73"/>
        <end position="94"/>
    </location>
</feature>
<reference evidence="8 9" key="1">
    <citation type="journal article" date="2011" name="Proc. Natl. Acad. Sci. U.S.A.">
        <title>Evolutionary erosion of yeast sex chromosomes by mating-type switching accidents.</title>
        <authorList>
            <person name="Gordon J.L."/>
            <person name="Armisen D."/>
            <person name="Proux-Wera E."/>
            <person name="Oheigeartaigh S.S."/>
            <person name="Byrne K.P."/>
            <person name="Wolfe K.H."/>
        </authorList>
    </citation>
    <scope>NUCLEOTIDE SEQUENCE [LARGE SCALE GENOMIC DNA]</scope>
    <source>
        <strain evidence="9">ATCC 10662 / CBS 1146 / NBRC 0425 / NCYC 2629 / NRRL Y-866</strain>
    </source>
</reference>